<gene>
    <name evidence="1" type="ORF">ERS007703_00462</name>
    <name evidence="2" type="ORF">ERS007720_00991</name>
</gene>
<organism evidence="1 3">
    <name type="scientific">Mycobacterium tuberculosis</name>
    <dbReference type="NCBI Taxonomy" id="1773"/>
    <lineage>
        <taxon>Bacteria</taxon>
        <taxon>Bacillati</taxon>
        <taxon>Actinomycetota</taxon>
        <taxon>Actinomycetes</taxon>
        <taxon>Mycobacteriales</taxon>
        <taxon>Mycobacteriaceae</taxon>
        <taxon>Mycobacterium</taxon>
        <taxon>Mycobacterium tuberculosis complex</taxon>
    </lineage>
</organism>
<proteinExistence type="predicted"/>
<dbReference type="Proteomes" id="UP000044938">
    <property type="component" value="Unassembled WGS sequence"/>
</dbReference>
<sequence>MVNTVRRERQYCVVVVHRSEVDRDRLSAQRFRHHESVFEQFPGEFERQSLPGVHRARLAGG</sequence>
<evidence type="ECO:0000313" key="2">
    <source>
        <dbReference type="EMBL" id="COV82332.1"/>
    </source>
</evidence>
<dbReference type="Proteomes" id="UP000038802">
    <property type="component" value="Unassembled WGS sequence"/>
</dbReference>
<dbReference type="EMBL" id="CSAE01000027">
    <property type="protein sequence ID" value="COV07856.1"/>
    <property type="molecule type" value="Genomic_DNA"/>
</dbReference>
<protein>
    <submittedName>
        <fullName evidence="1">Uncharacterized protein</fullName>
    </submittedName>
</protein>
<accession>A0A0U0RYA7</accession>
<dbReference type="AlphaFoldDB" id="A0A0U0RYA7"/>
<reference evidence="3 4" key="1">
    <citation type="submission" date="2015-03" db="EMBL/GenBank/DDBJ databases">
        <authorList>
            <consortium name="Pathogen Informatics"/>
        </authorList>
    </citation>
    <scope>NUCLEOTIDE SEQUENCE [LARGE SCALE GENOMIC DNA]</scope>
    <source>
        <strain evidence="3">K00500041</strain>
        <strain evidence="2 4">M09401471</strain>
    </source>
</reference>
<name>A0A0U0RYA7_MYCTX</name>
<dbReference type="EMBL" id="CSAJ01000087">
    <property type="protein sequence ID" value="COV82332.1"/>
    <property type="molecule type" value="Genomic_DNA"/>
</dbReference>
<evidence type="ECO:0000313" key="3">
    <source>
        <dbReference type="Proteomes" id="UP000038802"/>
    </source>
</evidence>
<evidence type="ECO:0000313" key="1">
    <source>
        <dbReference type="EMBL" id="COV07856.1"/>
    </source>
</evidence>
<evidence type="ECO:0000313" key="4">
    <source>
        <dbReference type="Proteomes" id="UP000044938"/>
    </source>
</evidence>
<reference evidence="1" key="2">
    <citation type="submission" date="2015-03" db="EMBL/GenBank/DDBJ databases">
        <authorList>
            <person name="Murphy D."/>
        </authorList>
    </citation>
    <scope>NUCLEOTIDE SEQUENCE [LARGE SCALE GENOMIC DNA]</scope>
    <source>
        <strain evidence="1">K00500041</strain>
    </source>
</reference>